<evidence type="ECO:0000313" key="2">
    <source>
        <dbReference type="Proteomes" id="UP000664534"/>
    </source>
</evidence>
<keyword evidence="2" id="KW-1185">Reference proteome</keyword>
<reference evidence="1" key="1">
    <citation type="submission" date="2021-03" db="EMBL/GenBank/DDBJ databases">
        <authorList>
            <person name="Tagirdzhanova G."/>
        </authorList>
    </citation>
    <scope>NUCLEOTIDE SEQUENCE</scope>
</reference>
<name>A0A8H3G086_9LECA</name>
<dbReference type="PANTHER" id="PTHR42085:SF2">
    <property type="entry name" value="F-BOX DOMAIN-CONTAINING PROTEIN"/>
    <property type="match status" value="1"/>
</dbReference>
<organism evidence="1 2">
    <name type="scientific">Imshaugia aleurites</name>
    <dbReference type="NCBI Taxonomy" id="172621"/>
    <lineage>
        <taxon>Eukaryota</taxon>
        <taxon>Fungi</taxon>
        <taxon>Dikarya</taxon>
        <taxon>Ascomycota</taxon>
        <taxon>Pezizomycotina</taxon>
        <taxon>Lecanoromycetes</taxon>
        <taxon>OSLEUM clade</taxon>
        <taxon>Lecanoromycetidae</taxon>
        <taxon>Lecanorales</taxon>
        <taxon>Lecanorineae</taxon>
        <taxon>Parmeliaceae</taxon>
        <taxon>Imshaugia</taxon>
    </lineage>
</organism>
<dbReference type="PANTHER" id="PTHR42085">
    <property type="entry name" value="F-BOX DOMAIN-CONTAINING PROTEIN"/>
    <property type="match status" value="1"/>
</dbReference>
<accession>A0A8H3G086</accession>
<sequence>MFDLMRLPAELRIKIYEFALVRDVIRIVTTVYPFEALHPKYYESVESWYEDRNPNKTSRLRSTTEIEMDTAQYIAGREVRDQILESYGIQPSNSPPLVNIFLLNRKVYSEAWPIFYEQNAFAFAIPTRTFQSIENCLRFLYDRPHHALRHIRELHLLVGDAPQHAIRFELASGPWQWLLEEMSRYLSIRVLVLYIRGRTDDVPSYPLADLPWRDWLFEMNGLQRLDIDIKGMSTHEENVALAEQMRSKMVMGGEKMGTEGFMTGRRPLKYYEWTAHEHVNTLSTSAGVPDLEDSY</sequence>
<comment type="caution">
    <text evidence="1">The sequence shown here is derived from an EMBL/GenBank/DDBJ whole genome shotgun (WGS) entry which is preliminary data.</text>
</comment>
<dbReference type="EMBL" id="CAJPDT010000084">
    <property type="protein sequence ID" value="CAF9935561.1"/>
    <property type="molecule type" value="Genomic_DNA"/>
</dbReference>
<dbReference type="OrthoDB" id="5378436at2759"/>
<dbReference type="AlphaFoldDB" id="A0A8H3G086"/>
<dbReference type="Proteomes" id="UP000664534">
    <property type="component" value="Unassembled WGS sequence"/>
</dbReference>
<gene>
    <name evidence="1" type="ORF">IMSHALPRED_010278</name>
</gene>
<evidence type="ECO:0000313" key="1">
    <source>
        <dbReference type="EMBL" id="CAF9935561.1"/>
    </source>
</evidence>
<proteinExistence type="predicted"/>
<dbReference type="InterPro" id="IPR038883">
    <property type="entry name" value="AN11006-like"/>
</dbReference>
<protein>
    <submittedName>
        <fullName evidence="1">Uncharacterized protein</fullName>
    </submittedName>
</protein>